<protein>
    <submittedName>
        <fullName evidence="1">Uncharacterized protein</fullName>
    </submittedName>
</protein>
<accession>A0A1G5ZJW4</accession>
<reference evidence="2" key="1">
    <citation type="submission" date="2016-10" db="EMBL/GenBank/DDBJ databases">
        <authorList>
            <person name="Varghese N."/>
            <person name="Submissions S."/>
        </authorList>
    </citation>
    <scope>NUCLEOTIDE SEQUENCE [LARGE SCALE GENOMIC DNA]</scope>
    <source>
        <strain evidence="2">DSM 22703</strain>
    </source>
</reference>
<evidence type="ECO:0000313" key="2">
    <source>
        <dbReference type="Proteomes" id="UP000198756"/>
    </source>
</evidence>
<organism evidence="1 2">
    <name type="scientific">Algoriphagus alkaliphilus</name>
    <dbReference type="NCBI Taxonomy" id="279824"/>
    <lineage>
        <taxon>Bacteria</taxon>
        <taxon>Pseudomonadati</taxon>
        <taxon>Bacteroidota</taxon>
        <taxon>Cytophagia</taxon>
        <taxon>Cytophagales</taxon>
        <taxon>Cyclobacteriaceae</taxon>
        <taxon>Algoriphagus</taxon>
    </lineage>
</organism>
<dbReference type="AlphaFoldDB" id="A0A1G5ZJW4"/>
<dbReference type="Proteomes" id="UP000198756">
    <property type="component" value="Unassembled WGS sequence"/>
</dbReference>
<sequence length="46" mass="5449">MKDNQWFIYKKDQILKEKFLLNFNPKSINSLAKEAGYSIRKSKLDG</sequence>
<name>A0A1G5ZJW4_9BACT</name>
<proteinExistence type="predicted"/>
<dbReference type="EMBL" id="FMXE01000041">
    <property type="protein sequence ID" value="SDA94915.1"/>
    <property type="molecule type" value="Genomic_DNA"/>
</dbReference>
<keyword evidence="2" id="KW-1185">Reference proteome</keyword>
<gene>
    <name evidence="1" type="ORF">SAMN03080617_03986</name>
</gene>
<evidence type="ECO:0000313" key="1">
    <source>
        <dbReference type="EMBL" id="SDA94915.1"/>
    </source>
</evidence>
<feature type="non-terminal residue" evidence="1">
    <location>
        <position position="46"/>
    </location>
</feature>